<evidence type="ECO:0000313" key="1">
    <source>
        <dbReference type="EMBL" id="MPL82651.1"/>
    </source>
</evidence>
<protein>
    <submittedName>
        <fullName evidence="1">Uncharacterized protein</fullName>
    </submittedName>
</protein>
<organism evidence="1">
    <name type="scientific">bioreactor metagenome</name>
    <dbReference type="NCBI Taxonomy" id="1076179"/>
    <lineage>
        <taxon>unclassified sequences</taxon>
        <taxon>metagenomes</taxon>
        <taxon>ecological metagenomes</taxon>
    </lineage>
</organism>
<dbReference type="AlphaFoldDB" id="A0A644UUW8"/>
<reference evidence="1" key="1">
    <citation type="submission" date="2019-08" db="EMBL/GenBank/DDBJ databases">
        <authorList>
            <person name="Kucharzyk K."/>
            <person name="Murdoch R.W."/>
            <person name="Higgins S."/>
            <person name="Loffler F."/>
        </authorList>
    </citation>
    <scope>NUCLEOTIDE SEQUENCE</scope>
</reference>
<comment type="caution">
    <text evidence="1">The sequence shown here is derived from an EMBL/GenBank/DDBJ whole genome shotgun (WGS) entry which is preliminary data.</text>
</comment>
<accession>A0A644UUW8</accession>
<proteinExistence type="predicted"/>
<name>A0A644UUW8_9ZZZZ</name>
<dbReference type="EMBL" id="VSSQ01000165">
    <property type="protein sequence ID" value="MPL82651.1"/>
    <property type="molecule type" value="Genomic_DNA"/>
</dbReference>
<sequence>MLLEKNDYSQQIEYLYRKSLILEITSEMDPVLYFYYIDTIGHLDYTLSALAYSSDSIRCTMTAEYLRRRVDTAKEGDFALFPAFMVWLRDNHKEQFEETPILWQLVYDPDEVSGYLGFRIVLDPDSKTPLPPQFFQDMTDDLFGLKFLRSIYPEGTLGKLFAEFKRNNV</sequence>
<gene>
    <name evidence="1" type="ORF">SDC9_28599</name>
</gene>